<dbReference type="AlphaFoldDB" id="A0A4Y8WYS6"/>
<keyword evidence="2" id="KW-1185">Reference proteome</keyword>
<gene>
    <name evidence="1" type="ORF">BJ976_002289</name>
</gene>
<organism evidence="1 2">
    <name type="scientific">Micrococcus flavus</name>
    <dbReference type="NCBI Taxonomy" id="384602"/>
    <lineage>
        <taxon>Bacteria</taxon>
        <taxon>Bacillati</taxon>
        <taxon>Actinomycetota</taxon>
        <taxon>Actinomycetes</taxon>
        <taxon>Micrococcales</taxon>
        <taxon>Micrococcaceae</taxon>
        <taxon>Micrococcus</taxon>
    </lineage>
</organism>
<dbReference type="OrthoDB" id="5291250at2"/>
<evidence type="ECO:0000313" key="2">
    <source>
        <dbReference type="Proteomes" id="UP000560081"/>
    </source>
</evidence>
<dbReference type="Pfam" id="PF09344">
    <property type="entry name" value="Cas_CT1975"/>
    <property type="match status" value="1"/>
</dbReference>
<dbReference type="EMBL" id="JACHMC010000001">
    <property type="protein sequence ID" value="MBB4883938.1"/>
    <property type="molecule type" value="Genomic_DNA"/>
</dbReference>
<dbReference type="Proteomes" id="UP000560081">
    <property type="component" value="Unassembled WGS sequence"/>
</dbReference>
<protein>
    <submittedName>
        <fullName evidence="1">CRISPR system Cascade subunit CasC</fullName>
    </submittedName>
</protein>
<comment type="caution">
    <text evidence="1">The sequence shown here is derived from an EMBL/GenBank/DDBJ whole genome shotgun (WGS) entry which is preliminary data.</text>
</comment>
<reference evidence="1 2" key="1">
    <citation type="submission" date="2020-08" db="EMBL/GenBank/DDBJ databases">
        <title>Sequencing the genomes of 1000 actinobacteria strains.</title>
        <authorList>
            <person name="Klenk H.-P."/>
        </authorList>
    </citation>
    <scope>NUCLEOTIDE SEQUENCE [LARGE SCALE GENOMIC DNA]</scope>
    <source>
        <strain evidence="1 2">DSM 19079</strain>
    </source>
</reference>
<accession>A0A4Y8WYS6</accession>
<dbReference type="RefSeq" id="WP_135030490.1">
    <property type="nucleotide sequence ID" value="NZ_BMLA01000007.1"/>
</dbReference>
<evidence type="ECO:0000313" key="1">
    <source>
        <dbReference type="EMBL" id="MBB4883938.1"/>
    </source>
</evidence>
<sequence>MSLFIDIHALQTLPPNNINRDDTGSPKTATFGGVPRQRVSSQAWKRAIRKDFEQQLNPDELGVRTKRVVERIARRVLELQGTPETDVRDPQQRAALAEAAGRVEALLKGAGFKPEKPKAKAKKDVTEEEQLEALFAEVSYLMFLSDKQITAAAQAIIETPDGPWSKKTAAALLDDAHSVDIAMFGRMIADASDFRVDASVQVAHAISVSASEPEFDYFTAVDDVREDVEESGAGMIGTVTFTSSTLYRYANVNVGALAANLGSEEAALRAAQAFVRSFIRSMPTGKQNTFANTTLPDLVVVALREDRPISWVNAFEDPVPTEVEGGRRKEAAARLAAEAAALESMYAAPARRTWVIALPALADAVAALGAPVDQRTLLTQLEVELQEATA</sequence>
<dbReference type="InterPro" id="IPR010148">
    <property type="entry name" value="CRISPR-assoc_prot_CT1975"/>
</dbReference>
<proteinExistence type="predicted"/>
<dbReference type="NCBIfam" id="TIGR01869">
    <property type="entry name" value="casC_Cse4"/>
    <property type="match status" value="1"/>
</dbReference>
<name>A0A4Y8WYS6_9MICC</name>